<accession>A0A419F8U7</accession>
<sequence>MSHNAETRDYHYVSVLEVSDEKVTLGDPLDGKRELSYGDFAKIWRGSGIVLKREPHRVQ</sequence>
<dbReference type="GO" id="GO:0006508">
    <property type="term" value="P:proteolysis"/>
    <property type="evidence" value="ECO:0007669"/>
    <property type="project" value="InterPro"/>
</dbReference>
<reference evidence="2 3" key="1">
    <citation type="journal article" date="2017" name="ISME J.">
        <title>Energy and carbon metabolisms in a deep terrestrial subsurface fluid microbial community.</title>
        <authorList>
            <person name="Momper L."/>
            <person name="Jungbluth S.P."/>
            <person name="Lee M.D."/>
            <person name="Amend J.P."/>
        </authorList>
    </citation>
    <scope>NUCLEOTIDE SEQUENCE [LARGE SCALE GENOMIC DNA]</scope>
    <source>
        <strain evidence="2">SURF_17</strain>
    </source>
</reference>
<dbReference type="Gene3D" id="3.90.70.10">
    <property type="entry name" value="Cysteine proteinases"/>
    <property type="match status" value="1"/>
</dbReference>
<dbReference type="InterPro" id="IPR005074">
    <property type="entry name" value="Peptidase_C39"/>
</dbReference>
<evidence type="ECO:0000313" key="2">
    <source>
        <dbReference type="EMBL" id="RJP74889.1"/>
    </source>
</evidence>
<protein>
    <recommendedName>
        <fullName evidence="1">Peptidase C39 domain-containing protein</fullName>
    </recommendedName>
</protein>
<name>A0A419F8U7_9BACT</name>
<evidence type="ECO:0000313" key="3">
    <source>
        <dbReference type="Proteomes" id="UP000285961"/>
    </source>
</evidence>
<dbReference type="Proteomes" id="UP000285961">
    <property type="component" value="Unassembled WGS sequence"/>
</dbReference>
<dbReference type="GO" id="GO:0005524">
    <property type="term" value="F:ATP binding"/>
    <property type="evidence" value="ECO:0007669"/>
    <property type="project" value="InterPro"/>
</dbReference>
<dbReference type="Pfam" id="PF03412">
    <property type="entry name" value="Peptidase_C39"/>
    <property type="match status" value="1"/>
</dbReference>
<evidence type="ECO:0000259" key="1">
    <source>
        <dbReference type="Pfam" id="PF03412"/>
    </source>
</evidence>
<proteinExistence type="predicted"/>
<dbReference type="GO" id="GO:0008233">
    <property type="term" value="F:peptidase activity"/>
    <property type="evidence" value="ECO:0007669"/>
    <property type="project" value="InterPro"/>
</dbReference>
<feature type="domain" description="Peptidase C39" evidence="1">
    <location>
        <begin position="8"/>
        <end position="54"/>
    </location>
</feature>
<organism evidence="2 3">
    <name type="scientific">Candidatus Abyssobacteria bacterium SURF_17</name>
    <dbReference type="NCBI Taxonomy" id="2093361"/>
    <lineage>
        <taxon>Bacteria</taxon>
        <taxon>Pseudomonadati</taxon>
        <taxon>Candidatus Hydrogenedentota</taxon>
        <taxon>Candidatus Abyssobacteria</taxon>
    </lineage>
</organism>
<dbReference type="EMBL" id="QZKI01000009">
    <property type="protein sequence ID" value="RJP74889.1"/>
    <property type="molecule type" value="Genomic_DNA"/>
</dbReference>
<dbReference type="AlphaFoldDB" id="A0A419F8U7"/>
<gene>
    <name evidence="2" type="ORF">C4532_01400</name>
</gene>
<comment type="caution">
    <text evidence="2">The sequence shown here is derived from an EMBL/GenBank/DDBJ whole genome shotgun (WGS) entry which is preliminary data.</text>
</comment>
<dbReference type="GO" id="GO:0016020">
    <property type="term" value="C:membrane"/>
    <property type="evidence" value="ECO:0007669"/>
    <property type="project" value="InterPro"/>
</dbReference>